<organism evidence="3 4">
    <name type="scientific">Vreelandella songnenensis</name>
    <dbReference type="NCBI Taxonomy" id="1176243"/>
    <lineage>
        <taxon>Bacteria</taxon>
        <taxon>Pseudomonadati</taxon>
        <taxon>Pseudomonadota</taxon>
        <taxon>Gammaproteobacteria</taxon>
        <taxon>Oceanospirillales</taxon>
        <taxon>Halomonadaceae</taxon>
        <taxon>Vreelandella</taxon>
    </lineage>
</organism>
<dbReference type="InterPro" id="IPR015168">
    <property type="entry name" value="SsuA/THI5"/>
</dbReference>
<dbReference type="Pfam" id="PF09084">
    <property type="entry name" value="NMT1"/>
    <property type="match status" value="1"/>
</dbReference>
<protein>
    <submittedName>
        <fullName evidence="3">Putative hydroxymethylpyrimidine transport system substrate-binding protein</fullName>
    </submittedName>
</protein>
<dbReference type="Proteomes" id="UP000237647">
    <property type="component" value="Unassembled WGS sequence"/>
</dbReference>
<comment type="caution">
    <text evidence="3">The sequence shown here is derived from an EMBL/GenBank/DDBJ whole genome shotgun (WGS) entry which is preliminary data.</text>
</comment>
<keyword evidence="1" id="KW-0732">Signal</keyword>
<dbReference type="SUPFAM" id="SSF53850">
    <property type="entry name" value="Periplasmic binding protein-like II"/>
    <property type="match status" value="1"/>
</dbReference>
<evidence type="ECO:0000313" key="4">
    <source>
        <dbReference type="Proteomes" id="UP000237647"/>
    </source>
</evidence>
<dbReference type="Gene3D" id="3.40.190.10">
    <property type="entry name" value="Periplasmic binding protein-like II"/>
    <property type="match status" value="2"/>
</dbReference>
<reference evidence="3 4" key="1">
    <citation type="submission" date="2018-03" db="EMBL/GenBank/DDBJ databases">
        <title>Genomic Encyclopedia of Type Strains, Phase III (KMG-III): the genomes of soil and plant-associated and newly described type strains.</title>
        <authorList>
            <person name="Whitman W."/>
        </authorList>
    </citation>
    <scope>NUCLEOTIDE SEQUENCE [LARGE SCALE GENOMIC DNA]</scope>
    <source>
        <strain evidence="3 4">CGMCC 1.12152</strain>
    </source>
</reference>
<dbReference type="AlphaFoldDB" id="A0A2T0V5U4"/>
<dbReference type="EMBL" id="PVTK01000002">
    <property type="protein sequence ID" value="PRY65559.1"/>
    <property type="molecule type" value="Genomic_DNA"/>
</dbReference>
<dbReference type="GO" id="GO:0009228">
    <property type="term" value="P:thiamine biosynthetic process"/>
    <property type="evidence" value="ECO:0007669"/>
    <property type="project" value="InterPro"/>
</dbReference>
<accession>A0A2T0V5U4</accession>
<dbReference type="PANTHER" id="PTHR31528">
    <property type="entry name" value="4-AMINO-5-HYDROXYMETHYL-2-METHYLPYRIMIDINE PHOSPHATE SYNTHASE THI11-RELATED"/>
    <property type="match status" value="1"/>
</dbReference>
<feature type="domain" description="SsuA/THI5-like" evidence="2">
    <location>
        <begin position="94"/>
        <end position="308"/>
    </location>
</feature>
<evidence type="ECO:0000313" key="3">
    <source>
        <dbReference type="EMBL" id="PRY65559.1"/>
    </source>
</evidence>
<keyword evidence="4" id="KW-1185">Reference proteome</keyword>
<evidence type="ECO:0000259" key="2">
    <source>
        <dbReference type="Pfam" id="PF09084"/>
    </source>
</evidence>
<dbReference type="PANTHER" id="PTHR31528:SF3">
    <property type="entry name" value="THIAMINE BIOSYNTHESIS PROTEIN HI_0357-RELATED"/>
    <property type="match status" value="1"/>
</dbReference>
<dbReference type="OrthoDB" id="5348911at2"/>
<feature type="chain" id="PRO_5015693288" evidence="1">
    <location>
        <begin position="30"/>
        <end position="376"/>
    </location>
</feature>
<sequence length="376" mass="40816">MVRCLSGVGQLRFFITIFCIFFIFSSAYAQDTDAPDEQPPLSLESELVVVEELWQTSADEEIEEAPSTALALPPPLEPPPLRSVSLMLDWYLSPQHAALIVAKERGLFIAQGLDVELQTPADPSVAIKLLSAGEVDLALTRQPLLHLFAHHGAPITRVATLIETPLTAVIVKGTAQPENATHLAGLHYGYSTQEGADILIRELVPRSVRQTDGFLTPQSVHFNAVSAMDGGDIDAIADGFYHSLPQALAANGIATHTLHYAELGVPRHDGLVMIANSNSLAKHGETWSRVIIAVEEASDWIVNNPEAAWTLLVETHPILDNASNVAAWPDIQRRMALSPAALDTRRYGAFETYLLHKGLTDAVLPVSRVAVDLFTP</sequence>
<name>A0A2T0V5U4_9GAMM</name>
<evidence type="ECO:0000256" key="1">
    <source>
        <dbReference type="SAM" id="SignalP"/>
    </source>
</evidence>
<feature type="signal peptide" evidence="1">
    <location>
        <begin position="1"/>
        <end position="29"/>
    </location>
</feature>
<proteinExistence type="predicted"/>
<dbReference type="InterPro" id="IPR027939">
    <property type="entry name" value="NMT1/THI5"/>
</dbReference>
<gene>
    <name evidence="3" type="ORF">B0H98_10282</name>
</gene>